<dbReference type="PANTHER" id="PTHR21500">
    <property type="entry name" value="TUBULIN-SPECIFIC CHAPERONE A"/>
    <property type="match status" value="1"/>
</dbReference>
<keyword evidence="4 6" id="KW-0143">Chaperone</keyword>
<evidence type="ECO:0000256" key="7">
    <source>
        <dbReference type="SAM" id="Coils"/>
    </source>
</evidence>
<evidence type="ECO:0000256" key="6">
    <source>
        <dbReference type="RuleBase" id="RU364030"/>
    </source>
</evidence>
<keyword evidence="7" id="KW-0175">Coiled coil</keyword>
<sequence length="108" mass="12298">MAQADPRIKKIKIQTGVVKRLTKERDMYEKEGVQLEQKVEKLKADGADEYQEVLQESKAMVPDTLKRLKNAYEELKTLVDAETDLAESEEYKQAQTALEAAKTVVDPE</sequence>
<dbReference type="EMBL" id="JACVVK020000340">
    <property type="protein sequence ID" value="KAK7477842.1"/>
    <property type="molecule type" value="Genomic_DNA"/>
</dbReference>
<dbReference type="GO" id="GO:0007023">
    <property type="term" value="P:post-chaperonin tubulin folding pathway"/>
    <property type="evidence" value="ECO:0007669"/>
    <property type="project" value="UniProtKB-UniRule"/>
</dbReference>
<evidence type="ECO:0000256" key="4">
    <source>
        <dbReference type="ARBA" id="ARBA00023186"/>
    </source>
</evidence>
<name>A0ABD0JTD3_9CAEN</name>
<comment type="similarity">
    <text evidence="2 6">Belongs to the TBCA family.</text>
</comment>
<comment type="subunit">
    <text evidence="5 6">Supercomplex made of cofactors A to E. Cofactors A and D function by capturing and stabilizing tubulin in a quasi-native conformation. Cofactor E binds to the cofactor D-tubulin complex; interaction with cofactor C then causes the release of tubulin polypeptides that are committed to the native state.</text>
</comment>
<evidence type="ECO:0000256" key="3">
    <source>
        <dbReference type="ARBA" id="ARBA00015002"/>
    </source>
</evidence>
<feature type="coiled-coil region" evidence="7">
    <location>
        <begin position="18"/>
        <end position="85"/>
    </location>
</feature>
<evidence type="ECO:0000313" key="8">
    <source>
        <dbReference type="EMBL" id="KAK7477842.1"/>
    </source>
</evidence>
<keyword evidence="6" id="KW-0206">Cytoskeleton</keyword>
<dbReference type="GO" id="GO:0007021">
    <property type="term" value="P:tubulin complex assembly"/>
    <property type="evidence" value="ECO:0007669"/>
    <property type="project" value="UniProtKB-UniRule"/>
</dbReference>
<keyword evidence="9" id="KW-1185">Reference proteome</keyword>
<dbReference type="Proteomes" id="UP001519460">
    <property type="component" value="Unassembled WGS sequence"/>
</dbReference>
<dbReference type="InterPro" id="IPR036126">
    <property type="entry name" value="TBCA_sf"/>
</dbReference>
<keyword evidence="6" id="KW-0963">Cytoplasm</keyword>
<dbReference type="SUPFAM" id="SSF46988">
    <property type="entry name" value="Tubulin chaperone cofactor A"/>
    <property type="match status" value="1"/>
</dbReference>
<evidence type="ECO:0000256" key="5">
    <source>
        <dbReference type="ARBA" id="ARBA00026055"/>
    </source>
</evidence>
<dbReference type="InterPro" id="IPR004226">
    <property type="entry name" value="TBCA"/>
</dbReference>
<evidence type="ECO:0000313" key="9">
    <source>
        <dbReference type="Proteomes" id="UP001519460"/>
    </source>
</evidence>
<comment type="function">
    <text evidence="1">Tubulin-folding protein; involved in the early step of the tubulin folding pathway.</text>
</comment>
<dbReference type="Pfam" id="PF02970">
    <property type="entry name" value="TBCA"/>
    <property type="match status" value="1"/>
</dbReference>
<organism evidence="8 9">
    <name type="scientific">Batillaria attramentaria</name>
    <dbReference type="NCBI Taxonomy" id="370345"/>
    <lineage>
        <taxon>Eukaryota</taxon>
        <taxon>Metazoa</taxon>
        <taxon>Spiralia</taxon>
        <taxon>Lophotrochozoa</taxon>
        <taxon>Mollusca</taxon>
        <taxon>Gastropoda</taxon>
        <taxon>Caenogastropoda</taxon>
        <taxon>Sorbeoconcha</taxon>
        <taxon>Cerithioidea</taxon>
        <taxon>Batillariidae</taxon>
        <taxon>Batillaria</taxon>
    </lineage>
</organism>
<protein>
    <recommendedName>
        <fullName evidence="3 6">Tubulin-specific chaperone A</fullName>
    </recommendedName>
</protein>
<comment type="subcellular location">
    <subcellularLocation>
        <location evidence="6">Cytoplasm</location>
        <location evidence="6">Cytoskeleton</location>
    </subcellularLocation>
</comment>
<evidence type="ECO:0000256" key="1">
    <source>
        <dbReference type="ARBA" id="ARBA00003046"/>
    </source>
</evidence>
<reference evidence="8 9" key="1">
    <citation type="journal article" date="2023" name="Sci. Data">
        <title>Genome assembly of the Korean intertidal mud-creeper Batillaria attramentaria.</title>
        <authorList>
            <person name="Patra A.K."/>
            <person name="Ho P.T."/>
            <person name="Jun S."/>
            <person name="Lee S.J."/>
            <person name="Kim Y."/>
            <person name="Won Y.J."/>
        </authorList>
    </citation>
    <scope>NUCLEOTIDE SEQUENCE [LARGE SCALE GENOMIC DNA]</scope>
    <source>
        <strain evidence="8">Wonlab-2016</strain>
    </source>
</reference>
<dbReference type="PANTHER" id="PTHR21500:SF0">
    <property type="entry name" value="TUBULIN-SPECIFIC CHAPERONE A"/>
    <property type="match status" value="1"/>
</dbReference>
<dbReference type="GO" id="GO:0005874">
    <property type="term" value="C:microtubule"/>
    <property type="evidence" value="ECO:0007669"/>
    <property type="project" value="UniProtKB-KW"/>
</dbReference>
<dbReference type="Gene3D" id="1.20.58.90">
    <property type="match status" value="1"/>
</dbReference>
<proteinExistence type="inferred from homology"/>
<accession>A0ABD0JTD3</accession>
<gene>
    <name evidence="8" type="ORF">BaRGS_00030920</name>
</gene>
<evidence type="ECO:0000256" key="2">
    <source>
        <dbReference type="ARBA" id="ARBA00006806"/>
    </source>
</evidence>
<keyword evidence="6" id="KW-0493">Microtubule</keyword>
<dbReference type="AlphaFoldDB" id="A0ABD0JTD3"/>
<comment type="caution">
    <text evidence="8">The sequence shown here is derived from an EMBL/GenBank/DDBJ whole genome shotgun (WGS) entry which is preliminary data.</text>
</comment>